<keyword evidence="2" id="KW-0964">Secreted</keyword>
<feature type="domain" description="Sushi" evidence="27">
    <location>
        <begin position="363"/>
        <end position="432"/>
    </location>
</feature>
<feature type="binding site" evidence="20">
    <location>
        <position position="233"/>
    </location>
    <ligand>
        <name>Ca(2+)</name>
        <dbReference type="ChEBI" id="CHEBI:29108"/>
        <label>3</label>
    </ligand>
</feature>
<dbReference type="PROSITE" id="PS01187">
    <property type="entry name" value="EGF_CA"/>
    <property type="match status" value="1"/>
</dbReference>
<dbReference type="FunFam" id="2.10.70.10:FF:000016">
    <property type="entry name" value="Mannan-binding lectin serine protease 1"/>
    <property type="match status" value="1"/>
</dbReference>
<dbReference type="PANTHER" id="PTHR24255:SF13">
    <property type="entry name" value="MANNAN-BINDING LECTIN SERINE PROTEASE 1"/>
    <property type="match status" value="1"/>
</dbReference>
<evidence type="ECO:0000256" key="23">
    <source>
        <dbReference type="RuleBase" id="RU363034"/>
    </source>
</evidence>
<feature type="disulfide bond" evidence="18">
    <location>
        <begin position="240"/>
        <end position="258"/>
    </location>
</feature>
<feature type="binding site" evidence="20">
    <location>
        <position position="158"/>
    </location>
    <ligand>
        <name>Ca(2+)</name>
        <dbReference type="ChEBI" id="CHEBI:29108"/>
        <label>2</label>
    </ligand>
</feature>
<feature type="domain" description="Peptidase S1" evidence="26">
    <location>
        <begin position="447"/>
        <end position="695"/>
    </location>
</feature>
<keyword evidence="9" id="KW-0677">Repeat</keyword>
<accession>A0AAD1RCF3</accession>
<dbReference type="PROSITE" id="PS01186">
    <property type="entry name" value="EGF_2"/>
    <property type="match status" value="1"/>
</dbReference>
<dbReference type="GO" id="GO:0006508">
    <property type="term" value="P:proteolysis"/>
    <property type="evidence" value="ECO:0007669"/>
    <property type="project" value="UniProtKB-KW"/>
</dbReference>
<evidence type="ECO:0000259" key="27">
    <source>
        <dbReference type="PROSITE" id="PS50923"/>
    </source>
</evidence>
<dbReference type="InterPro" id="IPR043504">
    <property type="entry name" value="Peptidase_S1_PA_chymotrypsin"/>
</dbReference>
<dbReference type="InterPro" id="IPR035976">
    <property type="entry name" value="Sushi/SCR/CCP_sf"/>
</dbReference>
<reference evidence="28" key="1">
    <citation type="submission" date="2022-03" db="EMBL/GenBank/DDBJ databases">
        <authorList>
            <person name="Alioto T."/>
            <person name="Alioto T."/>
            <person name="Gomez Garrido J."/>
        </authorList>
    </citation>
    <scope>NUCLEOTIDE SEQUENCE</scope>
</reference>
<evidence type="ECO:0000256" key="7">
    <source>
        <dbReference type="ARBA" id="ARBA00022723"/>
    </source>
</evidence>
<comment type="PTM">
    <text evidence="19">The iron and 2-oxoglutarate dependent 3-hydroxylation of aspartate and asparagine is (R) stereospecific within EGF domains.</text>
</comment>
<feature type="active site" description="Charge relay system" evidence="17">
    <location>
        <position position="551"/>
    </location>
</feature>
<organism evidence="28 29">
    <name type="scientific">Pelobates cultripes</name>
    <name type="common">Western spadefoot toad</name>
    <dbReference type="NCBI Taxonomy" id="61616"/>
    <lineage>
        <taxon>Eukaryota</taxon>
        <taxon>Metazoa</taxon>
        <taxon>Chordata</taxon>
        <taxon>Craniata</taxon>
        <taxon>Vertebrata</taxon>
        <taxon>Euteleostomi</taxon>
        <taxon>Amphibia</taxon>
        <taxon>Batrachia</taxon>
        <taxon>Anura</taxon>
        <taxon>Pelobatoidea</taxon>
        <taxon>Pelobatidae</taxon>
        <taxon>Pelobates</taxon>
    </lineage>
</organism>
<evidence type="ECO:0000256" key="11">
    <source>
        <dbReference type="ARBA" id="ARBA00022813"/>
    </source>
</evidence>
<keyword evidence="16 19" id="KW-0379">Hydroxylation</keyword>
<feature type="domain" description="Sushi" evidence="27">
    <location>
        <begin position="297"/>
        <end position="362"/>
    </location>
</feature>
<evidence type="ECO:0000256" key="20">
    <source>
        <dbReference type="PIRSR" id="PIRSR001155-4"/>
    </source>
</evidence>
<dbReference type="SUPFAM" id="SSF57196">
    <property type="entry name" value="EGF/Laminin"/>
    <property type="match status" value="1"/>
</dbReference>
<dbReference type="InterPro" id="IPR049883">
    <property type="entry name" value="NOTCH1_EGF-like"/>
</dbReference>
<evidence type="ECO:0000256" key="17">
    <source>
        <dbReference type="PIRSR" id="PIRSR001155-1"/>
    </source>
</evidence>
<feature type="disulfide bond" evidence="18">
    <location>
        <begin position="151"/>
        <end position="164"/>
    </location>
</feature>
<dbReference type="InterPro" id="IPR001254">
    <property type="entry name" value="Trypsin_dom"/>
</dbReference>
<feature type="disulfide bond" description="Interchain (between heavy and light chains)" evidence="18">
    <location>
        <begin position="434"/>
        <end position="571"/>
    </location>
</feature>
<dbReference type="SMART" id="SM00181">
    <property type="entry name" value="EGF"/>
    <property type="match status" value="1"/>
</dbReference>
<evidence type="ECO:0000313" key="29">
    <source>
        <dbReference type="Proteomes" id="UP001295444"/>
    </source>
</evidence>
<feature type="disulfide bond" evidence="18">
    <location>
        <begin position="365"/>
        <end position="412"/>
    </location>
</feature>
<keyword evidence="8 24" id="KW-0732">Signal</keyword>
<dbReference type="InterPro" id="IPR009003">
    <property type="entry name" value="Peptidase_S1_PA"/>
</dbReference>
<feature type="binding site" evidence="20">
    <location>
        <position position="119"/>
    </location>
    <ligand>
        <name>Ca(2+)</name>
        <dbReference type="ChEBI" id="CHEBI:29108"/>
        <label>1</label>
    </ligand>
</feature>
<dbReference type="InterPro" id="IPR001881">
    <property type="entry name" value="EGF-like_Ca-bd_dom"/>
</dbReference>
<proteinExistence type="predicted"/>
<dbReference type="CDD" id="cd00190">
    <property type="entry name" value="Tryp_SPc"/>
    <property type="match status" value="1"/>
</dbReference>
<keyword evidence="14" id="KW-0391">Immunity</keyword>
<dbReference type="CDD" id="cd00033">
    <property type="entry name" value="CCP"/>
    <property type="match status" value="2"/>
</dbReference>
<feature type="active site" description="Charge relay system" evidence="17">
    <location>
        <position position="645"/>
    </location>
</feature>
<feature type="chain" id="PRO_5042263704" evidence="24">
    <location>
        <begin position="18"/>
        <end position="698"/>
    </location>
</feature>
<evidence type="ECO:0000256" key="19">
    <source>
        <dbReference type="PIRSR" id="PIRSR001155-3"/>
    </source>
</evidence>
<evidence type="ECO:0000259" key="26">
    <source>
        <dbReference type="PROSITE" id="PS50240"/>
    </source>
</evidence>
<feature type="binding site" evidence="20">
    <location>
        <position position="140"/>
    </location>
    <ligand>
        <name>Ca(2+)</name>
        <dbReference type="ChEBI" id="CHEBI:29108"/>
        <label>2</label>
    </ligand>
</feature>
<feature type="binding site" evidence="20">
    <location>
        <position position="66"/>
    </location>
    <ligand>
        <name>Ca(2+)</name>
        <dbReference type="ChEBI" id="CHEBI:29108"/>
        <label>1</label>
    </ligand>
</feature>
<sequence length="698" mass="78942">MRVPLLFSAFLWFVSEAHVIPLTEMFGEIRTPNFPDSYPSDSEVTWNITVPDGFRLKLYFIHFDLEPSYLCEYDFAKIESEEQILATFCGKESTDTELAPGQQVITAPGNFLSLTFRSDFSNEERYTGFDAHYSAVDVDECTERSDEDLVCDHHCHNYIGGFYCSCRFGYLLHTDNRTCKVECSDNLFTQRSGIINSADYPNPYPKSSDCLYKIELEEGFVINIHFDDNFDIEEHPDVSCPYDYLQIKAGRREFGPFCGEKSPGRIETGSNSVQIIFHSDNSGENTGWRLTYTVTGTSCPDLRPPLNGQIEPSQSKYTFKDQAVISCKPGYHVLKDNVEMDSFQIECQKDGTWSNRIPTCQIVNCKLPKDLENGFFTFPTAENITTYQATFQYSCREPYYEMVPNITSLYTCDARGTWTNDVLGARLPMCQPVCGMPHFSRTKLARILGGNIATKGISPWIAMFSRSENGGPFCGGSLIGNKWIVTAAHCLHHELSPDNPVLTPSSLFELSSFKVRLGKHRTWNKEESEQVHTPKNIILHPDYNSTTFQNDIALVELSEKAFLNNYVMPICLPETQVQTDEHVIISGWGKEFLEKIPKFLMEVEIPVVDQTVCKSAYTKLNKLLTEDMICAGFKDGGKDACEGDSGGPMVTKHHQKKHWYLAGTVSWGVGCGDKDAYGVYSNVYKNLDWIKKKSGVQY</sequence>
<evidence type="ECO:0000256" key="8">
    <source>
        <dbReference type="ARBA" id="ARBA00022729"/>
    </source>
</evidence>
<feature type="disulfide bond" evidence="18">
    <location>
        <begin position="641"/>
        <end position="671"/>
    </location>
</feature>
<keyword evidence="15 18" id="KW-1015">Disulfide bond</keyword>
<dbReference type="Pfam" id="PF07645">
    <property type="entry name" value="EGF_CA"/>
    <property type="match status" value="1"/>
</dbReference>
<evidence type="ECO:0000256" key="12">
    <source>
        <dbReference type="ARBA" id="ARBA00022825"/>
    </source>
</evidence>
<feature type="binding site" evidence="20">
    <location>
        <position position="280"/>
    </location>
    <ligand>
        <name>Ca(2+)</name>
        <dbReference type="ChEBI" id="CHEBI:29108"/>
        <label>3</label>
    </ligand>
</feature>
<dbReference type="Pfam" id="PF00084">
    <property type="entry name" value="Sushi"/>
    <property type="match status" value="2"/>
</dbReference>
<keyword evidence="12 23" id="KW-0720">Serine protease</keyword>
<dbReference type="InterPro" id="IPR024175">
    <property type="entry name" value="Pept_S1A_C1r/C1S/mannan-bd"/>
</dbReference>
<evidence type="ECO:0000256" key="1">
    <source>
        <dbReference type="ARBA" id="ARBA00004613"/>
    </source>
</evidence>
<gene>
    <name evidence="28" type="ORF">PECUL_23A060124</name>
</gene>
<dbReference type="FunFam" id="2.40.10.10:FF:000015">
    <property type="entry name" value="Atrial natriuretic peptide-converting enzyme"/>
    <property type="match status" value="1"/>
</dbReference>
<dbReference type="InterPro" id="IPR001314">
    <property type="entry name" value="Peptidase_S1A"/>
</dbReference>
<evidence type="ECO:0000256" key="13">
    <source>
        <dbReference type="ARBA" id="ARBA00022837"/>
    </source>
</evidence>
<dbReference type="InterPro" id="IPR018097">
    <property type="entry name" value="EGF_Ca-bd_CS"/>
</dbReference>
<evidence type="ECO:0000256" key="24">
    <source>
        <dbReference type="SAM" id="SignalP"/>
    </source>
</evidence>
<evidence type="ECO:0000256" key="9">
    <source>
        <dbReference type="ARBA" id="ARBA00022737"/>
    </source>
</evidence>
<keyword evidence="29" id="KW-1185">Reference proteome</keyword>
<feature type="disulfide bond" evidence="18">
    <location>
        <begin position="613"/>
        <end position="630"/>
    </location>
</feature>
<dbReference type="InterPro" id="IPR000742">
    <property type="entry name" value="EGF"/>
</dbReference>
<evidence type="ECO:0000256" key="21">
    <source>
        <dbReference type="PROSITE-ProRule" id="PRU00059"/>
    </source>
</evidence>
<feature type="binding site" evidence="20">
    <location>
        <position position="74"/>
    </location>
    <ligand>
        <name>Ca(2+)</name>
        <dbReference type="ChEBI" id="CHEBI:29108"/>
        <label>1</label>
    </ligand>
</feature>
<dbReference type="GO" id="GO:0005509">
    <property type="term" value="F:calcium ion binding"/>
    <property type="evidence" value="ECO:0007669"/>
    <property type="project" value="InterPro"/>
</dbReference>
<keyword evidence="10 23" id="KW-0378">Hydrolase</keyword>
<dbReference type="SMART" id="SM00032">
    <property type="entry name" value="CCP"/>
    <property type="match status" value="2"/>
</dbReference>
<dbReference type="EMBL" id="OW240913">
    <property type="protein sequence ID" value="CAH2247994.1"/>
    <property type="molecule type" value="Genomic_DNA"/>
</dbReference>
<feature type="binding site" evidence="20">
    <location>
        <position position="243"/>
    </location>
    <ligand>
        <name>Ca(2+)</name>
        <dbReference type="ChEBI" id="CHEBI:29108"/>
        <label>3</label>
    </ligand>
</feature>
<feature type="disulfide bond" evidence="18">
    <location>
        <begin position="299"/>
        <end position="347"/>
    </location>
</feature>
<feature type="modified residue" description="(3R)-3-hydroxyasparagine" evidence="19">
    <location>
        <position position="157"/>
    </location>
</feature>
<dbReference type="FunFam" id="2.60.120.290:FF:000006">
    <property type="entry name" value="Mannan-binding lectin serine protease 1"/>
    <property type="match status" value="1"/>
</dbReference>
<dbReference type="GO" id="GO:0004252">
    <property type="term" value="F:serine-type endopeptidase activity"/>
    <property type="evidence" value="ECO:0007669"/>
    <property type="project" value="InterPro"/>
</dbReference>
<dbReference type="InterPro" id="IPR018114">
    <property type="entry name" value="TRYPSIN_HIS"/>
</dbReference>
<feature type="disulfide bond" evidence="18 21">
    <location>
        <begin position="183"/>
        <end position="210"/>
    </location>
</feature>
<comment type="caution">
    <text evidence="22">Lacks conserved residue(s) required for the propagation of feature annotation.</text>
</comment>
<keyword evidence="7 20" id="KW-0479">Metal-binding</keyword>
<dbReference type="PROSITE" id="PS00135">
    <property type="entry name" value="TRYPSIN_SER"/>
    <property type="match status" value="1"/>
</dbReference>
<evidence type="ECO:0000256" key="3">
    <source>
        <dbReference type="ARBA" id="ARBA00022536"/>
    </source>
</evidence>
<dbReference type="SMART" id="SM00179">
    <property type="entry name" value="EGF_CA"/>
    <property type="match status" value="1"/>
</dbReference>
<dbReference type="InterPro" id="IPR000859">
    <property type="entry name" value="CUB_dom"/>
</dbReference>
<evidence type="ECO:0000256" key="2">
    <source>
        <dbReference type="ARBA" id="ARBA00022525"/>
    </source>
</evidence>
<dbReference type="CDD" id="cd00054">
    <property type="entry name" value="EGF_CA"/>
    <property type="match status" value="1"/>
</dbReference>
<evidence type="ECO:0000256" key="6">
    <source>
        <dbReference type="ARBA" id="ARBA00022670"/>
    </source>
</evidence>
<comment type="subcellular location">
    <subcellularLocation>
        <location evidence="1">Secreted</location>
    </subcellularLocation>
</comment>
<feature type="domain" description="CUB" evidence="25">
    <location>
        <begin position="183"/>
        <end position="295"/>
    </location>
</feature>
<dbReference type="GO" id="GO:0001867">
    <property type="term" value="P:complement activation, lectin pathway"/>
    <property type="evidence" value="ECO:0007669"/>
    <property type="project" value="TreeGrafter"/>
</dbReference>
<dbReference type="CDD" id="cd00041">
    <property type="entry name" value="CUB"/>
    <property type="match status" value="2"/>
</dbReference>
<feature type="disulfide bond" evidence="18">
    <location>
        <begin position="327"/>
        <end position="360"/>
    </location>
</feature>
<evidence type="ECO:0000259" key="25">
    <source>
        <dbReference type="PROSITE" id="PS01180"/>
    </source>
</evidence>
<dbReference type="Gene3D" id="2.10.70.10">
    <property type="entry name" value="Complement Module, domain 1"/>
    <property type="match status" value="2"/>
</dbReference>
<evidence type="ECO:0000256" key="10">
    <source>
        <dbReference type="ARBA" id="ARBA00022801"/>
    </source>
</evidence>
<dbReference type="PROSITE" id="PS50923">
    <property type="entry name" value="SUSHI"/>
    <property type="match status" value="2"/>
</dbReference>
<feature type="binding site" evidence="20">
    <location>
        <position position="282"/>
    </location>
    <ligand>
        <name>Ca(2+)</name>
        <dbReference type="ChEBI" id="CHEBI:29108"/>
        <label>3</label>
    </ligand>
</feature>
<dbReference type="Pfam" id="PF00089">
    <property type="entry name" value="Trypsin"/>
    <property type="match status" value="1"/>
</dbReference>
<dbReference type="PROSITE" id="PS01180">
    <property type="entry name" value="CUB"/>
    <property type="match status" value="2"/>
</dbReference>
<dbReference type="InterPro" id="IPR035914">
    <property type="entry name" value="Sperma_CUB_dom_sf"/>
</dbReference>
<dbReference type="FunFam" id="2.60.120.290:FF:000012">
    <property type="entry name" value="mannan-binding lectin serine protease 1 isoform X1"/>
    <property type="match status" value="1"/>
</dbReference>
<keyword evidence="3" id="KW-0245">EGF-like domain</keyword>
<feature type="binding site" evidence="20">
    <location>
        <position position="137"/>
    </location>
    <ligand>
        <name>Ca(2+)</name>
        <dbReference type="ChEBI" id="CHEBI:29108"/>
        <label>2</label>
    </ligand>
</feature>
<keyword evidence="5 22" id="KW-0768">Sushi</keyword>
<evidence type="ECO:0000256" key="18">
    <source>
        <dbReference type="PIRSR" id="PIRSR001155-2"/>
    </source>
</evidence>
<dbReference type="InterPro" id="IPR000436">
    <property type="entry name" value="Sushi_SCR_CCP_dom"/>
</dbReference>
<dbReference type="PANTHER" id="PTHR24255">
    <property type="entry name" value="COMPLEMENT COMPONENT 1, S SUBCOMPONENT-RELATED"/>
    <property type="match status" value="1"/>
</dbReference>
<feature type="domain" description="CUB" evidence="25">
    <location>
        <begin position="16"/>
        <end position="136"/>
    </location>
</feature>
<feature type="disulfide bond" evidence="18">
    <location>
        <begin position="71"/>
        <end position="89"/>
    </location>
</feature>
<feature type="disulfide bond" evidence="18">
    <location>
        <begin position="141"/>
        <end position="155"/>
    </location>
</feature>
<feature type="active site" description="Charge relay system" evidence="17">
    <location>
        <position position="489"/>
    </location>
</feature>
<dbReference type="PROSITE" id="PS00134">
    <property type="entry name" value="TRYPSIN_HIS"/>
    <property type="match status" value="1"/>
</dbReference>
<dbReference type="Gene3D" id="2.40.10.10">
    <property type="entry name" value="Trypsin-like serine proteases"/>
    <property type="match status" value="1"/>
</dbReference>
<dbReference type="PRINTS" id="PR00722">
    <property type="entry name" value="CHYMOTRYPSIN"/>
</dbReference>
<keyword evidence="13 20" id="KW-0106">Calcium</keyword>
<dbReference type="GO" id="GO:0005615">
    <property type="term" value="C:extracellular space"/>
    <property type="evidence" value="ECO:0007669"/>
    <property type="project" value="TreeGrafter"/>
</dbReference>
<evidence type="ECO:0000256" key="16">
    <source>
        <dbReference type="ARBA" id="ARBA00023278"/>
    </source>
</evidence>
<feature type="signal peptide" evidence="24">
    <location>
        <begin position="1"/>
        <end position="17"/>
    </location>
</feature>
<feature type="binding site" evidence="20">
    <location>
        <position position="121"/>
    </location>
    <ligand>
        <name>Ca(2+)</name>
        <dbReference type="ChEBI" id="CHEBI:29108"/>
        <label>1</label>
    </ligand>
</feature>
<keyword evidence="4" id="KW-0399">Innate immunity</keyword>
<evidence type="ECO:0000256" key="5">
    <source>
        <dbReference type="ARBA" id="ARBA00022659"/>
    </source>
</evidence>
<dbReference type="FunFam" id="2.10.25.10:FF:000059">
    <property type="entry name" value="Mannan-binding lectin serine protease 1"/>
    <property type="match status" value="1"/>
</dbReference>
<dbReference type="Gene3D" id="2.10.25.10">
    <property type="entry name" value="Laminin"/>
    <property type="match status" value="1"/>
</dbReference>
<evidence type="ECO:0000256" key="22">
    <source>
        <dbReference type="PROSITE-ProRule" id="PRU00302"/>
    </source>
</evidence>
<dbReference type="SUPFAM" id="SSF57535">
    <property type="entry name" value="Complement control module/SCR domain"/>
    <property type="match status" value="1"/>
</dbReference>
<keyword evidence="11" id="KW-0068">Autocatalytic cleavage</keyword>
<feature type="disulfide bond" evidence="18">
    <location>
        <begin position="166"/>
        <end position="179"/>
    </location>
</feature>
<evidence type="ECO:0000256" key="4">
    <source>
        <dbReference type="ARBA" id="ARBA00022588"/>
    </source>
</evidence>
<dbReference type="AlphaFoldDB" id="A0AAD1RCF3"/>
<feature type="disulfide bond" evidence="18">
    <location>
        <begin position="395"/>
        <end position="430"/>
    </location>
</feature>
<dbReference type="Proteomes" id="UP001295444">
    <property type="component" value="Chromosome 02"/>
</dbReference>
<dbReference type="SUPFAM" id="SSF50494">
    <property type="entry name" value="Trypsin-like serine proteases"/>
    <property type="match status" value="1"/>
</dbReference>
<feature type="binding site" evidence="20">
    <location>
        <position position="161"/>
    </location>
    <ligand>
        <name>Ca(2+)</name>
        <dbReference type="ChEBI" id="CHEBI:29108"/>
        <label>2</label>
    </ligand>
</feature>
<keyword evidence="6 23" id="KW-0645">Protease</keyword>
<dbReference type="PIRSF" id="PIRSF001155">
    <property type="entry name" value="C1r_C1s_MASP"/>
    <property type="match status" value="1"/>
</dbReference>
<dbReference type="SMART" id="SM00020">
    <property type="entry name" value="Tryp_SPc"/>
    <property type="match status" value="1"/>
</dbReference>
<name>A0AAD1RCF3_PELCU</name>
<dbReference type="InterPro" id="IPR033116">
    <property type="entry name" value="TRYPSIN_SER"/>
</dbReference>
<evidence type="ECO:0000256" key="14">
    <source>
        <dbReference type="ARBA" id="ARBA00022859"/>
    </source>
</evidence>
<dbReference type="Pfam" id="PF00431">
    <property type="entry name" value="CUB"/>
    <property type="match status" value="2"/>
</dbReference>
<dbReference type="PROSITE" id="PS50240">
    <property type="entry name" value="TRYPSIN_DOM"/>
    <property type="match status" value="1"/>
</dbReference>
<protein>
    <submittedName>
        <fullName evidence="28">Mannan-binding lectin serine protease 1 isoform X2</fullName>
    </submittedName>
</protein>
<dbReference type="SUPFAM" id="SSF49854">
    <property type="entry name" value="Spermadhesin, CUB domain"/>
    <property type="match status" value="2"/>
</dbReference>
<evidence type="ECO:0000313" key="28">
    <source>
        <dbReference type="EMBL" id="CAH2247994.1"/>
    </source>
</evidence>
<evidence type="ECO:0000256" key="15">
    <source>
        <dbReference type="ARBA" id="ARBA00023157"/>
    </source>
</evidence>
<dbReference type="SMART" id="SM00042">
    <property type="entry name" value="CUB"/>
    <property type="match status" value="2"/>
</dbReference>
<dbReference type="Gene3D" id="2.60.120.290">
    <property type="entry name" value="Spermadhesin, CUB domain"/>
    <property type="match status" value="2"/>
</dbReference>
<feature type="binding site" evidence="20">
    <location>
        <position position="157"/>
    </location>
    <ligand>
        <name>Ca(2+)</name>
        <dbReference type="ChEBI" id="CHEBI:29108"/>
        <label>2</label>
    </ligand>
</feature>
<feature type="binding site" evidence="20">
    <location>
        <position position="138"/>
    </location>
    <ligand>
        <name>Ca(2+)</name>
        <dbReference type="ChEBI" id="CHEBI:29108"/>
        <label>2</label>
    </ligand>
</feature>